<evidence type="ECO:0000313" key="2">
    <source>
        <dbReference type="Proteomes" id="UP000265520"/>
    </source>
</evidence>
<dbReference type="EMBL" id="LXQA011147295">
    <property type="protein sequence ID" value="MCI86689.1"/>
    <property type="molecule type" value="Genomic_DNA"/>
</dbReference>
<reference evidence="1 2" key="1">
    <citation type="journal article" date="2018" name="Front. Plant Sci.">
        <title>Red Clover (Trifolium pratense) and Zigzag Clover (T. medium) - A Picture of Genomic Similarities and Differences.</title>
        <authorList>
            <person name="Dluhosova J."/>
            <person name="Istvanek J."/>
            <person name="Nedelnik J."/>
            <person name="Repkova J."/>
        </authorList>
    </citation>
    <scope>NUCLEOTIDE SEQUENCE [LARGE SCALE GENOMIC DNA]</scope>
    <source>
        <strain evidence="2">cv. 10/8</strain>
        <tissue evidence="1">Leaf</tissue>
    </source>
</reference>
<keyword evidence="2" id="KW-1185">Reference proteome</keyword>
<protein>
    <submittedName>
        <fullName evidence="1">Uncharacterized protein</fullName>
    </submittedName>
</protein>
<proteinExistence type="predicted"/>
<evidence type="ECO:0000313" key="1">
    <source>
        <dbReference type="EMBL" id="MCI86689.1"/>
    </source>
</evidence>
<name>A0A392VH78_9FABA</name>
<sequence length="58" mass="6293">LFFVQLLGQGGSTFLASRALSGCFYLTPPFEPATSGSFFELPHAPQGAILQDEIFLQE</sequence>
<comment type="caution">
    <text evidence="1">The sequence shown here is derived from an EMBL/GenBank/DDBJ whole genome shotgun (WGS) entry which is preliminary data.</text>
</comment>
<dbReference type="Proteomes" id="UP000265520">
    <property type="component" value="Unassembled WGS sequence"/>
</dbReference>
<dbReference type="AlphaFoldDB" id="A0A392VH78"/>
<accession>A0A392VH78</accession>
<feature type="non-terminal residue" evidence="1">
    <location>
        <position position="1"/>
    </location>
</feature>
<organism evidence="1 2">
    <name type="scientific">Trifolium medium</name>
    <dbReference type="NCBI Taxonomy" id="97028"/>
    <lineage>
        <taxon>Eukaryota</taxon>
        <taxon>Viridiplantae</taxon>
        <taxon>Streptophyta</taxon>
        <taxon>Embryophyta</taxon>
        <taxon>Tracheophyta</taxon>
        <taxon>Spermatophyta</taxon>
        <taxon>Magnoliopsida</taxon>
        <taxon>eudicotyledons</taxon>
        <taxon>Gunneridae</taxon>
        <taxon>Pentapetalae</taxon>
        <taxon>rosids</taxon>
        <taxon>fabids</taxon>
        <taxon>Fabales</taxon>
        <taxon>Fabaceae</taxon>
        <taxon>Papilionoideae</taxon>
        <taxon>50 kb inversion clade</taxon>
        <taxon>NPAAA clade</taxon>
        <taxon>Hologalegina</taxon>
        <taxon>IRL clade</taxon>
        <taxon>Trifolieae</taxon>
        <taxon>Trifolium</taxon>
    </lineage>
</organism>